<reference evidence="8" key="2">
    <citation type="submission" date="2023-05" db="EMBL/GenBank/DDBJ databases">
        <authorList>
            <consortium name="Lawrence Berkeley National Laboratory"/>
            <person name="Steindorff A."/>
            <person name="Hensen N."/>
            <person name="Bonometti L."/>
            <person name="Westerberg I."/>
            <person name="Brannstrom I.O."/>
            <person name="Guillou S."/>
            <person name="Cros-Aarteil S."/>
            <person name="Calhoun S."/>
            <person name="Haridas S."/>
            <person name="Kuo A."/>
            <person name="Mondo S."/>
            <person name="Pangilinan J."/>
            <person name="Riley R."/>
            <person name="Labutti K."/>
            <person name="Andreopoulos B."/>
            <person name="Lipzen A."/>
            <person name="Chen C."/>
            <person name="Yanf M."/>
            <person name="Daum C."/>
            <person name="Ng V."/>
            <person name="Clum A."/>
            <person name="Ohm R."/>
            <person name="Martin F."/>
            <person name="Silar P."/>
            <person name="Natvig D."/>
            <person name="Lalanne C."/>
            <person name="Gautier V."/>
            <person name="Ament-Velasquez S.L."/>
            <person name="Kruys A."/>
            <person name="Hutchinson M.I."/>
            <person name="Powell A.J."/>
            <person name="Barry K."/>
            <person name="Miller A.N."/>
            <person name="Grigoriev I.V."/>
            <person name="Debuchy R."/>
            <person name="Gladieux P."/>
            <person name="Thoren M.H."/>
            <person name="Johannesson H."/>
        </authorList>
    </citation>
    <scope>NUCLEOTIDE SEQUENCE</scope>
    <source>
        <strain evidence="8">CBS 731.68</strain>
    </source>
</reference>
<organism evidence="8 9">
    <name type="scientific">Parathielavia appendiculata</name>
    <dbReference type="NCBI Taxonomy" id="2587402"/>
    <lineage>
        <taxon>Eukaryota</taxon>
        <taxon>Fungi</taxon>
        <taxon>Dikarya</taxon>
        <taxon>Ascomycota</taxon>
        <taxon>Pezizomycotina</taxon>
        <taxon>Sordariomycetes</taxon>
        <taxon>Sordariomycetidae</taxon>
        <taxon>Sordariales</taxon>
        <taxon>Chaetomiaceae</taxon>
        <taxon>Parathielavia</taxon>
    </lineage>
</organism>
<evidence type="ECO:0000256" key="1">
    <source>
        <dbReference type="ARBA" id="ARBA00004123"/>
    </source>
</evidence>
<evidence type="ECO:0000256" key="4">
    <source>
        <dbReference type="ARBA" id="ARBA00023163"/>
    </source>
</evidence>
<comment type="similarity">
    <text evidence="6">Belongs to the NFYA/HAP2 subunit family.</text>
</comment>
<dbReference type="GeneID" id="87824498"/>
<feature type="compositionally biased region" description="Basic and acidic residues" evidence="7">
    <location>
        <begin position="35"/>
        <end position="45"/>
    </location>
</feature>
<accession>A0AAN6TSP2</accession>
<dbReference type="GO" id="GO:0003677">
    <property type="term" value="F:DNA binding"/>
    <property type="evidence" value="ECO:0007669"/>
    <property type="project" value="UniProtKB-KW"/>
</dbReference>
<evidence type="ECO:0000256" key="3">
    <source>
        <dbReference type="ARBA" id="ARBA00023125"/>
    </source>
</evidence>
<dbReference type="RefSeq" id="XP_062643701.1">
    <property type="nucleotide sequence ID" value="XM_062787728.1"/>
</dbReference>
<dbReference type="GO" id="GO:0005634">
    <property type="term" value="C:nucleus"/>
    <property type="evidence" value="ECO:0007669"/>
    <property type="project" value="UniProtKB-SubCell"/>
</dbReference>
<dbReference type="PANTHER" id="PTHR12632">
    <property type="entry name" value="TRANSCRIPTION FACTOR NF-Y ALPHA-RELATED"/>
    <property type="match status" value="1"/>
</dbReference>
<keyword evidence="9" id="KW-1185">Reference proteome</keyword>
<comment type="subunit">
    <text evidence="6">Heterotrimer.</text>
</comment>
<dbReference type="Proteomes" id="UP001302602">
    <property type="component" value="Unassembled WGS sequence"/>
</dbReference>
<evidence type="ECO:0000256" key="6">
    <source>
        <dbReference type="RuleBase" id="RU367155"/>
    </source>
</evidence>
<evidence type="ECO:0000256" key="5">
    <source>
        <dbReference type="ARBA" id="ARBA00023242"/>
    </source>
</evidence>
<sequence>PTRVMEEPTFYVNKKQFHRIVKRRAYRKRFGLPAQRERSKSYVHESRHKHAISRPRGPKGRFLEAEEF</sequence>
<comment type="caution">
    <text evidence="8">The sequence shown here is derived from an EMBL/GenBank/DDBJ whole genome shotgun (WGS) entry which is preliminary data.</text>
</comment>
<comment type="subcellular location">
    <subcellularLocation>
        <location evidence="1 6">Nucleus</location>
    </subcellularLocation>
</comment>
<keyword evidence="4 6" id="KW-0804">Transcription</keyword>
<dbReference type="InterPro" id="IPR001289">
    <property type="entry name" value="NFYA"/>
</dbReference>
<feature type="non-terminal residue" evidence="8">
    <location>
        <position position="1"/>
    </location>
</feature>
<name>A0AAN6TSP2_9PEZI</name>
<dbReference type="PROSITE" id="PS51152">
    <property type="entry name" value="NFYA_HAP2_2"/>
    <property type="match status" value="1"/>
</dbReference>
<keyword evidence="5 6" id="KW-0539">Nucleus</keyword>
<keyword evidence="3 6" id="KW-0238">DNA-binding</keyword>
<feature type="non-terminal residue" evidence="8">
    <location>
        <position position="68"/>
    </location>
</feature>
<dbReference type="AlphaFoldDB" id="A0AAN6TSP2"/>
<dbReference type="PRINTS" id="PR00616">
    <property type="entry name" value="CCAATSUBUNTB"/>
</dbReference>
<feature type="compositionally biased region" description="Basic residues" evidence="7">
    <location>
        <begin position="46"/>
        <end position="59"/>
    </location>
</feature>
<dbReference type="Pfam" id="PF02045">
    <property type="entry name" value="CBFB_NFYA"/>
    <property type="match status" value="1"/>
</dbReference>
<evidence type="ECO:0000256" key="7">
    <source>
        <dbReference type="SAM" id="MobiDB-lite"/>
    </source>
</evidence>
<feature type="region of interest" description="Disordered" evidence="7">
    <location>
        <begin position="31"/>
        <end position="68"/>
    </location>
</feature>
<evidence type="ECO:0000256" key="2">
    <source>
        <dbReference type="ARBA" id="ARBA00023015"/>
    </source>
</evidence>
<proteinExistence type="inferred from homology"/>
<dbReference type="EMBL" id="MU853243">
    <property type="protein sequence ID" value="KAK4119928.1"/>
    <property type="molecule type" value="Genomic_DNA"/>
</dbReference>
<keyword evidence="2 6" id="KW-0805">Transcription regulation</keyword>
<protein>
    <recommendedName>
        <fullName evidence="6">Transcriptional activator HAP2</fullName>
    </recommendedName>
</protein>
<evidence type="ECO:0000313" key="8">
    <source>
        <dbReference type="EMBL" id="KAK4119928.1"/>
    </source>
</evidence>
<evidence type="ECO:0000313" key="9">
    <source>
        <dbReference type="Proteomes" id="UP001302602"/>
    </source>
</evidence>
<dbReference type="SMART" id="SM00521">
    <property type="entry name" value="CBF"/>
    <property type="match status" value="1"/>
</dbReference>
<reference evidence="8" key="1">
    <citation type="journal article" date="2023" name="Mol. Phylogenet. Evol.">
        <title>Genome-scale phylogeny and comparative genomics of the fungal order Sordariales.</title>
        <authorList>
            <person name="Hensen N."/>
            <person name="Bonometti L."/>
            <person name="Westerberg I."/>
            <person name="Brannstrom I.O."/>
            <person name="Guillou S."/>
            <person name="Cros-Aarteil S."/>
            <person name="Calhoun S."/>
            <person name="Haridas S."/>
            <person name="Kuo A."/>
            <person name="Mondo S."/>
            <person name="Pangilinan J."/>
            <person name="Riley R."/>
            <person name="LaButti K."/>
            <person name="Andreopoulos B."/>
            <person name="Lipzen A."/>
            <person name="Chen C."/>
            <person name="Yan M."/>
            <person name="Daum C."/>
            <person name="Ng V."/>
            <person name="Clum A."/>
            <person name="Steindorff A."/>
            <person name="Ohm R.A."/>
            <person name="Martin F."/>
            <person name="Silar P."/>
            <person name="Natvig D.O."/>
            <person name="Lalanne C."/>
            <person name="Gautier V."/>
            <person name="Ament-Velasquez S.L."/>
            <person name="Kruys A."/>
            <person name="Hutchinson M.I."/>
            <person name="Powell A.J."/>
            <person name="Barry K."/>
            <person name="Miller A.N."/>
            <person name="Grigoriev I.V."/>
            <person name="Debuchy R."/>
            <person name="Gladieux P."/>
            <person name="Hiltunen Thoren M."/>
            <person name="Johannesson H."/>
        </authorList>
    </citation>
    <scope>NUCLEOTIDE SEQUENCE</scope>
    <source>
        <strain evidence="8">CBS 731.68</strain>
    </source>
</reference>
<dbReference type="Gene3D" id="6.10.250.2430">
    <property type="match status" value="1"/>
</dbReference>
<comment type="function">
    <text evidence="6">Component of the sequence-specific heterotrimeric transcription factor (NF-Y) which specifically recognizes a 5'-CCAAT-3' box motif found in the promoters of its target genes.</text>
</comment>
<gene>
    <name evidence="8" type="ORF">N657DRAFT_531632</name>
</gene>
<dbReference type="GO" id="GO:0003700">
    <property type="term" value="F:DNA-binding transcription factor activity"/>
    <property type="evidence" value="ECO:0007669"/>
    <property type="project" value="UniProtKB-UniRule"/>
</dbReference>